<feature type="transmembrane region" description="Helical" evidence="1">
    <location>
        <begin position="6"/>
        <end position="22"/>
    </location>
</feature>
<dbReference type="CDD" id="cd02440">
    <property type="entry name" value="AdoMet_MTases"/>
    <property type="match status" value="1"/>
</dbReference>
<dbReference type="GO" id="GO:0004766">
    <property type="term" value="F:spermidine synthase activity"/>
    <property type="evidence" value="ECO:0007669"/>
    <property type="project" value="TreeGrafter"/>
</dbReference>
<dbReference type="PANTHER" id="PTHR11558:SF11">
    <property type="entry name" value="SPERMIDINE SYNTHASE"/>
    <property type="match status" value="1"/>
</dbReference>
<protein>
    <recommendedName>
        <fullName evidence="3">PABS domain-containing protein</fullName>
    </recommendedName>
</protein>
<evidence type="ECO:0000256" key="1">
    <source>
        <dbReference type="SAM" id="Phobius"/>
    </source>
</evidence>
<dbReference type="EMBL" id="LAZR01054776">
    <property type="protein sequence ID" value="KKK77807.1"/>
    <property type="molecule type" value="Genomic_DNA"/>
</dbReference>
<feature type="non-terminal residue" evidence="2">
    <location>
        <position position="1"/>
    </location>
</feature>
<gene>
    <name evidence="2" type="ORF">LCGC14_2849880</name>
</gene>
<keyword evidence="1" id="KW-0812">Transmembrane</keyword>
<dbReference type="Pfam" id="PF01564">
    <property type="entry name" value="Spermine_synth"/>
    <property type="match status" value="1"/>
</dbReference>
<name>A0A0F8Y8S2_9ZZZZ</name>
<keyword evidence="1" id="KW-1133">Transmembrane helix</keyword>
<dbReference type="InterPro" id="IPR001045">
    <property type="entry name" value="Spermi_synthase"/>
</dbReference>
<dbReference type="AlphaFoldDB" id="A0A0F8Y8S2"/>
<feature type="transmembrane region" description="Helical" evidence="1">
    <location>
        <begin position="29"/>
        <end position="48"/>
    </location>
</feature>
<reference evidence="2" key="1">
    <citation type="journal article" date="2015" name="Nature">
        <title>Complex archaea that bridge the gap between prokaryotes and eukaryotes.</title>
        <authorList>
            <person name="Spang A."/>
            <person name="Saw J.H."/>
            <person name="Jorgensen S.L."/>
            <person name="Zaremba-Niedzwiedzka K."/>
            <person name="Martijn J."/>
            <person name="Lind A.E."/>
            <person name="van Eijk R."/>
            <person name="Schleper C."/>
            <person name="Guy L."/>
            <person name="Ettema T.J."/>
        </authorList>
    </citation>
    <scope>NUCLEOTIDE SEQUENCE</scope>
</reference>
<organism evidence="2">
    <name type="scientific">marine sediment metagenome</name>
    <dbReference type="NCBI Taxonomy" id="412755"/>
    <lineage>
        <taxon>unclassified sequences</taxon>
        <taxon>metagenomes</taxon>
        <taxon>ecological metagenomes</taxon>
    </lineage>
</organism>
<keyword evidence="1" id="KW-0472">Membrane</keyword>
<sequence length="397" mass="45022">VNTVLIVAGLSAICSLIISFYLSKNKQKVIAVCAVITLGLIGSFQQGIKQFERRFTGYFTSPVTSLNRLRSSNIKHRLEDWAWDSYSRTDIIEIVDAPLSKIIAIDGGSNSTMFRFDGDLDKFQNLKSDLMYFPFLLGENKKTLLIGAGGGKIILQALLAGSKKIDVLEINRGTVRMAGKYAEYNGWIYDREEVNVFIQDGRNFVKQTREKYDHIYLSQAMSDAAGTAGYSMAENFIYTREAIEDYWNALGYNGRLTFILHGSKDMTRLISTVLETLKEFGIKKNQISKHIVIINDGSYTGNPDAINIPVVTIKKTPFTQYKMTKLINLIRTNKYGTLHLPYIADRGFIDQFLQITNKNKQFYNYSSLNIDPTTDDRPYFYDFNRGINYTLLTLLGG</sequence>
<feature type="non-terminal residue" evidence="2">
    <location>
        <position position="397"/>
    </location>
</feature>
<proteinExistence type="predicted"/>
<evidence type="ECO:0008006" key="3">
    <source>
        <dbReference type="Google" id="ProtNLM"/>
    </source>
</evidence>
<comment type="caution">
    <text evidence="2">The sequence shown here is derived from an EMBL/GenBank/DDBJ whole genome shotgun (WGS) entry which is preliminary data.</text>
</comment>
<accession>A0A0F8Y8S2</accession>
<dbReference type="GO" id="GO:0005829">
    <property type="term" value="C:cytosol"/>
    <property type="evidence" value="ECO:0007669"/>
    <property type="project" value="TreeGrafter"/>
</dbReference>
<dbReference type="Gene3D" id="3.40.50.150">
    <property type="entry name" value="Vaccinia Virus protein VP39"/>
    <property type="match status" value="1"/>
</dbReference>
<dbReference type="PANTHER" id="PTHR11558">
    <property type="entry name" value="SPERMIDINE/SPERMINE SYNTHASE"/>
    <property type="match status" value="1"/>
</dbReference>
<evidence type="ECO:0000313" key="2">
    <source>
        <dbReference type="EMBL" id="KKK77807.1"/>
    </source>
</evidence>
<dbReference type="InterPro" id="IPR029063">
    <property type="entry name" value="SAM-dependent_MTases_sf"/>
</dbReference>
<dbReference type="GO" id="GO:0008295">
    <property type="term" value="P:spermidine biosynthetic process"/>
    <property type="evidence" value="ECO:0007669"/>
    <property type="project" value="TreeGrafter"/>
</dbReference>
<dbReference type="SUPFAM" id="SSF53335">
    <property type="entry name" value="S-adenosyl-L-methionine-dependent methyltransferases"/>
    <property type="match status" value="1"/>
</dbReference>